<protein>
    <submittedName>
        <fullName evidence="1">Uncharacterized protein</fullName>
    </submittedName>
</protein>
<organism evidence="1 2">
    <name type="scientific">Gynuella sunshinyii YC6258</name>
    <dbReference type="NCBI Taxonomy" id="1445510"/>
    <lineage>
        <taxon>Bacteria</taxon>
        <taxon>Pseudomonadati</taxon>
        <taxon>Pseudomonadota</taxon>
        <taxon>Gammaproteobacteria</taxon>
        <taxon>Oceanospirillales</taxon>
        <taxon>Saccharospirillaceae</taxon>
        <taxon>Gynuella</taxon>
    </lineage>
</organism>
<name>A0A0C5W3G6_9GAMM</name>
<reference evidence="1 2" key="1">
    <citation type="submission" date="2014-01" db="EMBL/GenBank/DDBJ databases">
        <title>Full genme sequencing of cellulolytic bacterium Gynuella sunshinyii YC6258T gen. nov., sp. nov.</title>
        <authorList>
            <person name="Khan H."/>
            <person name="Chung E.J."/>
            <person name="Chung Y.R."/>
        </authorList>
    </citation>
    <scope>NUCLEOTIDE SEQUENCE [LARGE SCALE GENOMIC DNA]</scope>
    <source>
        <strain evidence="1 2">YC6258</strain>
    </source>
</reference>
<evidence type="ECO:0000313" key="1">
    <source>
        <dbReference type="EMBL" id="AJQ97174.1"/>
    </source>
</evidence>
<dbReference type="EMBL" id="CP007142">
    <property type="protein sequence ID" value="AJQ97174.1"/>
    <property type="molecule type" value="Genomic_DNA"/>
</dbReference>
<accession>A0A0C5W3G6</accession>
<dbReference type="Proteomes" id="UP000032266">
    <property type="component" value="Chromosome"/>
</dbReference>
<keyword evidence="2" id="KW-1185">Reference proteome</keyword>
<dbReference type="STRING" id="1445510.YC6258_05144"/>
<sequence length="39" mass="4528">MIIKKDSCQKYGAGMHRIDSCPIQEVRQIISCFHRQGIH</sequence>
<evidence type="ECO:0000313" key="2">
    <source>
        <dbReference type="Proteomes" id="UP000032266"/>
    </source>
</evidence>
<gene>
    <name evidence="1" type="ORF">YC6258_05144</name>
</gene>
<proteinExistence type="predicted"/>
<dbReference type="AlphaFoldDB" id="A0A0C5W3G6"/>
<dbReference type="HOGENOM" id="CLU_3310550_0_0_6"/>
<dbReference type="KEGG" id="gsn:YC6258_05144"/>